<evidence type="ECO:0000259" key="1">
    <source>
        <dbReference type="Pfam" id="PF09924"/>
    </source>
</evidence>
<name>A0AAE4MF80_9EURY</name>
<organism evidence="2 3">
    <name type="scientific">Methanorbis rubei</name>
    <dbReference type="NCBI Taxonomy" id="3028300"/>
    <lineage>
        <taxon>Archaea</taxon>
        <taxon>Methanobacteriati</taxon>
        <taxon>Methanobacteriota</taxon>
        <taxon>Stenosarchaea group</taxon>
        <taxon>Methanomicrobia</taxon>
        <taxon>Methanomicrobiales</taxon>
        <taxon>Methanocorpusculaceae</taxon>
        <taxon>Methanorbis</taxon>
    </lineage>
</organism>
<dbReference type="InterPro" id="IPR016181">
    <property type="entry name" value="Acyl_CoA_acyltransferase"/>
</dbReference>
<dbReference type="RefSeq" id="WP_338095566.1">
    <property type="nucleotide sequence ID" value="NZ_JAWDKB010000001.1"/>
</dbReference>
<dbReference type="AlphaFoldDB" id="A0AAE4MF80"/>
<dbReference type="PIRSF" id="PIRSF018688">
    <property type="entry name" value="UCP018688"/>
    <property type="match status" value="1"/>
</dbReference>
<dbReference type="EMBL" id="JAWDKB010000001">
    <property type="protein sequence ID" value="MDV0443041.1"/>
    <property type="molecule type" value="Genomic_DNA"/>
</dbReference>
<dbReference type="Pfam" id="PF09924">
    <property type="entry name" value="LPG_synthase_C"/>
    <property type="match status" value="1"/>
</dbReference>
<reference evidence="2 3" key="1">
    <citation type="submission" date="2023-06" db="EMBL/GenBank/DDBJ databases">
        <title>Genome sequence of Methancorpusculaceae sp. Cs1.</title>
        <authorList>
            <person name="Protasov E."/>
            <person name="Platt K."/>
            <person name="Poehlein A."/>
            <person name="Daniel R."/>
            <person name="Brune A."/>
        </authorList>
    </citation>
    <scope>NUCLEOTIDE SEQUENCE [LARGE SCALE GENOMIC DNA]</scope>
    <source>
        <strain evidence="2 3">Cs1</strain>
    </source>
</reference>
<protein>
    <recommendedName>
        <fullName evidence="1">Phosphatidylglycerol lysyltransferase C-terminal domain-containing protein</fullName>
    </recommendedName>
</protein>
<proteinExistence type="predicted"/>
<comment type="caution">
    <text evidence="2">The sequence shown here is derived from an EMBL/GenBank/DDBJ whole genome shotgun (WGS) entry which is preliminary data.</text>
</comment>
<dbReference type="InterPro" id="IPR024320">
    <property type="entry name" value="LPG_synthase_C"/>
</dbReference>
<dbReference type="Gene3D" id="3.40.630.30">
    <property type="match status" value="1"/>
</dbReference>
<evidence type="ECO:0000313" key="3">
    <source>
        <dbReference type="Proteomes" id="UP001283212"/>
    </source>
</evidence>
<accession>A0AAE4MF80</accession>
<keyword evidence="3" id="KW-1185">Reference proteome</keyword>
<gene>
    <name evidence="2" type="ORF">McpCs1_04070</name>
</gene>
<dbReference type="SUPFAM" id="SSF55729">
    <property type="entry name" value="Acyl-CoA N-acyltransferases (Nat)"/>
    <property type="match status" value="2"/>
</dbReference>
<sequence length="303" mass="35282">MTLSETDYQPITLKDKPTFDKIFAQYPQLHSEYSFMNMVCWEHYAPYSFTVQDGRLLTACTVEGETTYRAPVGAPSPELFEEVLALAKECGGKMAMDFYNEADVRYLKEVHPETPVYTNRGFSEYYYRTSELAELKGRKYLNIRGQINRFNAEYTHTTKRITTEDLPEVRDMIEAWSISKHCEANLIMKEELTAVLFALEHWEELGCQGLMIRIPPEGDIAAISVWENFNPTTALVHFEKGFVKYKGIYKIINQETAKCLQGKYEWINRESDMDVPGLREAKMRYHPDHCAKAWYIKKKEIVL</sequence>
<feature type="domain" description="Phosphatidylglycerol lysyltransferase C-terminal" evidence="1">
    <location>
        <begin position="24"/>
        <end position="295"/>
    </location>
</feature>
<evidence type="ECO:0000313" key="2">
    <source>
        <dbReference type="EMBL" id="MDV0443041.1"/>
    </source>
</evidence>
<dbReference type="PANTHER" id="PTHR41373:SF1">
    <property type="entry name" value="PHOSPHATIDYLGLYCEROL LYSYLTRANSFERASE C-TERMINAL DOMAIN-CONTAINING PROTEIN"/>
    <property type="match status" value="1"/>
</dbReference>
<dbReference type="PANTHER" id="PTHR41373">
    <property type="entry name" value="DUF2156 DOMAIN-CONTAINING PROTEIN"/>
    <property type="match status" value="1"/>
</dbReference>
<dbReference type="Proteomes" id="UP001283212">
    <property type="component" value="Unassembled WGS sequence"/>
</dbReference>
<dbReference type="InterPro" id="IPR016732">
    <property type="entry name" value="UCP018688"/>
</dbReference>